<feature type="non-terminal residue" evidence="4">
    <location>
        <position position="256"/>
    </location>
</feature>
<dbReference type="AlphaFoldDB" id="A0A0D0BGH1"/>
<evidence type="ECO:0000313" key="4">
    <source>
        <dbReference type="EMBL" id="KIK53801.1"/>
    </source>
</evidence>
<proteinExistence type="predicted"/>
<dbReference type="Proteomes" id="UP000053593">
    <property type="component" value="Unassembled WGS sequence"/>
</dbReference>
<organism evidence="4 5">
    <name type="scientific">Collybiopsis luxurians FD-317 M1</name>
    <dbReference type="NCBI Taxonomy" id="944289"/>
    <lineage>
        <taxon>Eukaryota</taxon>
        <taxon>Fungi</taxon>
        <taxon>Dikarya</taxon>
        <taxon>Basidiomycota</taxon>
        <taxon>Agaricomycotina</taxon>
        <taxon>Agaricomycetes</taxon>
        <taxon>Agaricomycetidae</taxon>
        <taxon>Agaricales</taxon>
        <taxon>Marasmiineae</taxon>
        <taxon>Omphalotaceae</taxon>
        <taxon>Collybiopsis</taxon>
        <taxon>Collybiopsis luxurians</taxon>
    </lineage>
</organism>
<dbReference type="EMBL" id="KN834824">
    <property type="protein sequence ID" value="KIK53801.1"/>
    <property type="molecule type" value="Genomic_DNA"/>
</dbReference>
<name>A0A0D0BGH1_9AGAR</name>
<reference evidence="4 5" key="1">
    <citation type="submission" date="2014-04" db="EMBL/GenBank/DDBJ databases">
        <title>Evolutionary Origins and Diversification of the Mycorrhizal Mutualists.</title>
        <authorList>
            <consortium name="DOE Joint Genome Institute"/>
            <consortium name="Mycorrhizal Genomics Consortium"/>
            <person name="Kohler A."/>
            <person name="Kuo A."/>
            <person name="Nagy L.G."/>
            <person name="Floudas D."/>
            <person name="Copeland A."/>
            <person name="Barry K.W."/>
            <person name="Cichocki N."/>
            <person name="Veneault-Fourrey C."/>
            <person name="LaButti K."/>
            <person name="Lindquist E.A."/>
            <person name="Lipzen A."/>
            <person name="Lundell T."/>
            <person name="Morin E."/>
            <person name="Murat C."/>
            <person name="Riley R."/>
            <person name="Ohm R."/>
            <person name="Sun H."/>
            <person name="Tunlid A."/>
            <person name="Henrissat B."/>
            <person name="Grigoriev I.V."/>
            <person name="Hibbett D.S."/>
            <person name="Martin F."/>
        </authorList>
    </citation>
    <scope>NUCLEOTIDE SEQUENCE [LARGE SCALE GENOMIC DNA]</scope>
    <source>
        <strain evidence="4 5">FD-317 M1</strain>
    </source>
</reference>
<comment type="cofactor">
    <cofactor evidence="1">
        <name>a divalent metal cation</name>
        <dbReference type="ChEBI" id="CHEBI:60240"/>
    </cofactor>
</comment>
<dbReference type="InterPro" id="IPR027806">
    <property type="entry name" value="HARBI1_dom"/>
</dbReference>
<protein>
    <recommendedName>
        <fullName evidence="3">DDE Tnp4 domain-containing protein</fullName>
    </recommendedName>
</protein>
<evidence type="ECO:0000256" key="1">
    <source>
        <dbReference type="ARBA" id="ARBA00001968"/>
    </source>
</evidence>
<keyword evidence="2" id="KW-0479">Metal-binding</keyword>
<evidence type="ECO:0000256" key="2">
    <source>
        <dbReference type="ARBA" id="ARBA00022723"/>
    </source>
</evidence>
<feature type="domain" description="DDE Tnp4" evidence="3">
    <location>
        <begin position="83"/>
        <end position="229"/>
    </location>
</feature>
<evidence type="ECO:0000313" key="5">
    <source>
        <dbReference type="Proteomes" id="UP000053593"/>
    </source>
</evidence>
<evidence type="ECO:0000259" key="3">
    <source>
        <dbReference type="Pfam" id="PF13359"/>
    </source>
</evidence>
<dbReference type="OrthoDB" id="5945905at2759"/>
<sequence>LLLSRFRSGHDLYDLVANYDRNITAISEIINELVIWLDIQWKHLLDCDSDGILHPNQLLSYANAISVHGSPLENCIGFINCTIRKTCRSSQAQEAAYSSYKKIHALKYQVVCLPNGIVGHLAGPYEGRHNDNYLLADSKFLDCFAEFAYRPDIDPAYGYGPHLISPFADDELSDIQRTWNNQMSQVCIKVEHGFGVVTNLWPFLNSFYKMQVLLSPIGRYYRIAVLLMNASNCVSPNQISQRFDCLPPTLDKYFHD</sequence>
<dbReference type="GO" id="GO:0046872">
    <property type="term" value="F:metal ion binding"/>
    <property type="evidence" value="ECO:0007669"/>
    <property type="project" value="UniProtKB-KW"/>
</dbReference>
<gene>
    <name evidence="4" type="ORF">GYMLUDRAFT_178437</name>
</gene>
<keyword evidence="5" id="KW-1185">Reference proteome</keyword>
<dbReference type="Pfam" id="PF13359">
    <property type="entry name" value="DDE_Tnp_4"/>
    <property type="match status" value="1"/>
</dbReference>
<dbReference type="HOGENOM" id="CLU_059042_1_0_1"/>
<accession>A0A0D0BGH1</accession>